<accession>A0A6A4ZMY1</accession>
<reference evidence="2 3" key="1">
    <citation type="submission" date="2019-06" db="EMBL/GenBank/DDBJ databases">
        <title>Genomics analysis of Aphanomyces spp. identifies a new class of oomycete effector associated with host adaptation.</title>
        <authorList>
            <person name="Gaulin E."/>
        </authorList>
    </citation>
    <scope>NUCLEOTIDE SEQUENCE [LARGE SCALE GENOMIC DNA]</scope>
    <source>
        <strain evidence="2 3">E</strain>
    </source>
</reference>
<comment type="caution">
    <text evidence="2">The sequence shown here is derived from an EMBL/GenBank/DDBJ whole genome shotgun (WGS) entry which is preliminary data.</text>
</comment>
<protein>
    <recommendedName>
        <fullName evidence="4">Peptidase C1A papain C-terminal domain-containing protein</fullName>
    </recommendedName>
</protein>
<dbReference type="CDD" id="cd02619">
    <property type="entry name" value="Peptidase_C1"/>
    <property type="match status" value="1"/>
</dbReference>
<dbReference type="PANTHER" id="PTHR35899">
    <property type="entry name" value="PAPAIN FAMILY CYSTEINE PROTEASE DOMAIN CONTAINING PROTEIN"/>
    <property type="match status" value="1"/>
</dbReference>
<dbReference type="SUPFAM" id="SSF54001">
    <property type="entry name" value="Cysteine proteinases"/>
    <property type="match status" value="1"/>
</dbReference>
<evidence type="ECO:0000313" key="2">
    <source>
        <dbReference type="EMBL" id="KAF0714096.1"/>
    </source>
</evidence>
<dbReference type="Gene3D" id="3.90.70.10">
    <property type="entry name" value="Cysteine proteinases"/>
    <property type="match status" value="1"/>
</dbReference>
<dbReference type="VEuPathDB" id="FungiDB:H257_03862"/>
<feature type="transmembrane region" description="Helical" evidence="1">
    <location>
        <begin position="27"/>
        <end position="48"/>
    </location>
</feature>
<dbReference type="InterPro" id="IPR038765">
    <property type="entry name" value="Papain-like_cys_pep_sf"/>
</dbReference>
<evidence type="ECO:0000313" key="3">
    <source>
        <dbReference type="Proteomes" id="UP000469452"/>
    </source>
</evidence>
<organism evidence="2 3">
    <name type="scientific">Aphanomyces astaci</name>
    <name type="common">Crayfish plague agent</name>
    <dbReference type="NCBI Taxonomy" id="112090"/>
    <lineage>
        <taxon>Eukaryota</taxon>
        <taxon>Sar</taxon>
        <taxon>Stramenopiles</taxon>
        <taxon>Oomycota</taxon>
        <taxon>Saprolegniomycetes</taxon>
        <taxon>Saprolegniales</taxon>
        <taxon>Verrucalvaceae</taxon>
        <taxon>Aphanomyces</taxon>
    </lineage>
</organism>
<keyword evidence="1" id="KW-0472">Membrane</keyword>
<sequence>MNVPLKYGSDTSGHLDHIAVSAVHSRWAIKVGGAFVAINLATLAYIVVVARQNTDTLMAIQREQRHHKPAILPSKFAVQNVTPRRDQGHRGTCWDFATISTLEWSYRDHGLRNGWLQSDEYVAFSQQAYGIEVMRLCTGKPTSPQQKACRTAGSNIWNNSTDGGEPALLYYLRNGLKNSLLPTAVCPYFKEGHDHDCPGLDEALALNPVRFNVKSIRTLYDTPSIKQHLALNQQSMIVGTPEVNVNHYYPCIGPFLADRHCQLETCTLCPPSFALTTCCVPVFDGDNPNMEGEYFAHAGMVLDDGHAMVRSASNIKLELVGYNDAFQNHEGEVGGFIVKNSWVPAENTGSHSLQWWLQDVSAWGERTICPNSYNPINWYACGGVEDELTAFPGASKGIDACMSNVTRMFAKTNVQTLDLKCSDATKCKVSDDVTYYVRNTTTWGDRMTLMCMWEHDAKTGSARDFCLIPMLEQNLAATFKPKVVLDNDPDRCGFNFLSYEAATQYKTLFGDFEVDSFDIEWHPSSYVANAADYPHLDYSLLRASTLRQRQTDLDGPNPYANVV</sequence>
<dbReference type="PANTHER" id="PTHR35899:SF1">
    <property type="entry name" value="PEPTIDASE C1A PAPAIN C-TERMINAL DOMAIN-CONTAINING PROTEIN"/>
    <property type="match status" value="1"/>
</dbReference>
<dbReference type="AlphaFoldDB" id="A0A6A4ZMY1"/>
<dbReference type="Proteomes" id="UP000469452">
    <property type="component" value="Unassembled WGS sequence"/>
</dbReference>
<proteinExistence type="predicted"/>
<gene>
    <name evidence="2" type="ORF">AaE_011651</name>
</gene>
<keyword evidence="1" id="KW-1133">Transmembrane helix</keyword>
<name>A0A6A4ZMY1_APHAT</name>
<evidence type="ECO:0000256" key="1">
    <source>
        <dbReference type="SAM" id="Phobius"/>
    </source>
</evidence>
<evidence type="ECO:0008006" key="4">
    <source>
        <dbReference type="Google" id="ProtNLM"/>
    </source>
</evidence>
<keyword evidence="1" id="KW-0812">Transmembrane</keyword>
<dbReference type="EMBL" id="VJMI01017347">
    <property type="protein sequence ID" value="KAF0714096.1"/>
    <property type="molecule type" value="Genomic_DNA"/>
</dbReference>